<accession>A0A1P8U4L2</accession>
<dbReference type="Proteomes" id="UP000187185">
    <property type="component" value="Chromosome"/>
</dbReference>
<evidence type="ECO:0000256" key="1">
    <source>
        <dbReference type="SAM" id="MobiDB-lite"/>
    </source>
</evidence>
<dbReference type="KEGG" id="maur:BOH66_01080"/>
<dbReference type="AlphaFoldDB" id="A0A1P8U4L2"/>
<organism evidence="2 3">
    <name type="scientific">Microbacterium aurum</name>
    <dbReference type="NCBI Taxonomy" id="36805"/>
    <lineage>
        <taxon>Bacteria</taxon>
        <taxon>Bacillati</taxon>
        <taxon>Actinomycetota</taxon>
        <taxon>Actinomycetes</taxon>
        <taxon>Micrococcales</taxon>
        <taxon>Microbacteriaceae</taxon>
        <taxon>Microbacterium</taxon>
    </lineage>
</organism>
<name>A0A1P8U4L2_9MICO</name>
<feature type="region of interest" description="Disordered" evidence="1">
    <location>
        <begin position="84"/>
        <end position="108"/>
    </location>
</feature>
<evidence type="ECO:0000313" key="3">
    <source>
        <dbReference type="Proteomes" id="UP000187185"/>
    </source>
</evidence>
<reference evidence="2 3" key="1">
    <citation type="submission" date="2016-12" db="EMBL/GenBank/DDBJ databases">
        <title>Complete genome sequence of Microbacterium aurum KACC 15219.</title>
        <authorList>
            <person name="Jung Y."/>
            <person name="Shin J.-H."/>
            <person name="Lee Y.-J."/>
            <person name="Yi H."/>
            <person name="Bahn Y.-S."/>
            <person name="Kim J.F."/>
            <person name="Lee D.-W."/>
        </authorList>
    </citation>
    <scope>NUCLEOTIDE SEQUENCE [LARGE SCALE GENOMIC DNA]</scope>
    <source>
        <strain evidence="2 3">KACC 15219</strain>
    </source>
</reference>
<feature type="compositionally biased region" description="Basic and acidic residues" evidence="1">
    <location>
        <begin position="99"/>
        <end position="108"/>
    </location>
</feature>
<dbReference type="EMBL" id="CP018762">
    <property type="protein sequence ID" value="APZ33044.1"/>
    <property type="molecule type" value="Genomic_DNA"/>
</dbReference>
<protein>
    <submittedName>
        <fullName evidence="2">Uncharacterized protein</fullName>
    </submittedName>
</protein>
<evidence type="ECO:0000313" key="2">
    <source>
        <dbReference type="EMBL" id="APZ33044.1"/>
    </source>
</evidence>
<gene>
    <name evidence="2" type="ORF">BOH66_01080</name>
</gene>
<proteinExistence type="predicted"/>
<keyword evidence="3" id="KW-1185">Reference proteome</keyword>
<sequence>MSLERVYGGSAVHALAEWDLSEAAEKRWSEIYQRGGFDDADSPQLDVITMTYCIKQVDARRVIVALDSQARVAYPLWWDTKHEVSGSNRDSQPAPCVHEGCHHLPDSA</sequence>